<comment type="subcellular location">
    <subcellularLocation>
        <location evidence="1">Nucleus</location>
    </subcellularLocation>
</comment>
<feature type="domain" description="C2H2-type" evidence="9">
    <location>
        <begin position="94"/>
        <end position="121"/>
    </location>
</feature>
<dbReference type="EMBL" id="CCKQ01019463">
    <property type="protein sequence ID" value="CDW91474.1"/>
    <property type="molecule type" value="Genomic_DNA"/>
</dbReference>
<dbReference type="PANTHER" id="PTHR24406">
    <property type="entry name" value="TRANSCRIPTIONAL REPRESSOR CTCFL-RELATED"/>
    <property type="match status" value="1"/>
</dbReference>
<dbReference type="GO" id="GO:0008270">
    <property type="term" value="F:zinc ion binding"/>
    <property type="evidence" value="ECO:0007669"/>
    <property type="project" value="UniProtKB-KW"/>
</dbReference>
<dbReference type="AlphaFoldDB" id="A0A078BAS9"/>
<dbReference type="GO" id="GO:0005634">
    <property type="term" value="C:nucleus"/>
    <property type="evidence" value="ECO:0007669"/>
    <property type="project" value="UniProtKB-SubCell"/>
</dbReference>
<organism evidence="10 11">
    <name type="scientific">Stylonychia lemnae</name>
    <name type="common">Ciliate</name>
    <dbReference type="NCBI Taxonomy" id="5949"/>
    <lineage>
        <taxon>Eukaryota</taxon>
        <taxon>Sar</taxon>
        <taxon>Alveolata</taxon>
        <taxon>Ciliophora</taxon>
        <taxon>Intramacronucleata</taxon>
        <taxon>Spirotrichea</taxon>
        <taxon>Stichotrichia</taxon>
        <taxon>Sporadotrichida</taxon>
        <taxon>Oxytrichidae</taxon>
        <taxon>Stylonychinae</taxon>
        <taxon>Stylonychia</taxon>
    </lineage>
</organism>
<keyword evidence="6" id="KW-0539">Nucleus</keyword>
<evidence type="ECO:0000256" key="3">
    <source>
        <dbReference type="ARBA" id="ARBA00022737"/>
    </source>
</evidence>
<keyword evidence="4 7" id="KW-0863">Zinc-finger</keyword>
<proteinExistence type="predicted"/>
<evidence type="ECO:0000256" key="4">
    <source>
        <dbReference type="ARBA" id="ARBA00022771"/>
    </source>
</evidence>
<dbReference type="PROSITE" id="PS00028">
    <property type="entry name" value="ZINC_FINGER_C2H2_1"/>
    <property type="match status" value="2"/>
</dbReference>
<dbReference type="FunFam" id="3.30.160.60:FF:000100">
    <property type="entry name" value="Zinc finger 45-like"/>
    <property type="match status" value="1"/>
</dbReference>
<dbReference type="Pfam" id="PF00096">
    <property type="entry name" value="zf-C2H2"/>
    <property type="match status" value="3"/>
</dbReference>
<keyword evidence="11" id="KW-1185">Reference proteome</keyword>
<dbReference type="Gene3D" id="3.30.160.60">
    <property type="entry name" value="Classic Zinc Finger"/>
    <property type="match status" value="2"/>
</dbReference>
<dbReference type="InterPro" id="IPR013087">
    <property type="entry name" value="Znf_C2H2_type"/>
</dbReference>
<sequence length="275" mass="31930">MKSGQITNLSQETSMDLNILSQAETSPSLKAKKNKHFPCDKCGKILTSPKNYKRHIIKRHYNIHRYSCPICERPFAKKGNLNVHLRVHSGETPYTCGTCGKFFKNKANMRDHLKRHEQQSNNYYRKYQLINHAAKKHGIEIERTTRGKSKISTSINAIPITEDCDETYKFMFNFQPYVLNKKQQQQMSTKPLKLELNQALKHQQKSDLQSSKQDIQNDSSFASSTDALITNDQKNEDQEMILDHQDDKVLCEFCTKKICGIKPDYKKIQSQQKNK</sequence>
<evidence type="ECO:0000313" key="10">
    <source>
        <dbReference type="EMBL" id="CDW91474.1"/>
    </source>
</evidence>
<dbReference type="FunFam" id="3.30.160.60:FF:000145">
    <property type="entry name" value="Zinc finger protein 574"/>
    <property type="match status" value="1"/>
</dbReference>
<dbReference type="PROSITE" id="PS50157">
    <property type="entry name" value="ZINC_FINGER_C2H2_2"/>
    <property type="match status" value="3"/>
</dbReference>
<dbReference type="OrthoDB" id="3437960at2759"/>
<feature type="domain" description="C2H2-type" evidence="9">
    <location>
        <begin position="66"/>
        <end position="93"/>
    </location>
</feature>
<evidence type="ECO:0000256" key="6">
    <source>
        <dbReference type="ARBA" id="ARBA00023242"/>
    </source>
</evidence>
<dbReference type="Proteomes" id="UP000039865">
    <property type="component" value="Unassembled WGS sequence"/>
</dbReference>
<dbReference type="InterPro" id="IPR050888">
    <property type="entry name" value="ZnF_C2H2-type_TF"/>
</dbReference>
<gene>
    <name evidence="10" type="primary">Contig7309.g7808</name>
    <name evidence="10" type="ORF">STYLEM_20629</name>
</gene>
<evidence type="ECO:0000256" key="1">
    <source>
        <dbReference type="ARBA" id="ARBA00004123"/>
    </source>
</evidence>
<dbReference type="InterPro" id="IPR036236">
    <property type="entry name" value="Znf_C2H2_sf"/>
</dbReference>
<dbReference type="SMART" id="SM00355">
    <property type="entry name" value="ZnF_C2H2"/>
    <property type="match status" value="3"/>
</dbReference>
<evidence type="ECO:0000313" key="11">
    <source>
        <dbReference type="Proteomes" id="UP000039865"/>
    </source>
</evidence>
<feature type="region of interest" description="Disordered" evidence="8">
    <location>
        <begin position="203"/>
        <end position="224"/>
    </location>
</feature>
<keyword evidence="5" id="KW-0862">Zinc</keyword>
<evidence type="ECO:0000256" key="7">
    <source>
        <dbReference type="PROSITE-ProRule" id="PRU00042"/>
    </source>
</evidence>
<reference evidence="10 11" key="1">
    <citation type="submission" date="2014-06" db="EMBL/GenBank/DDBJ databases">
        <authorList>
            <person name="Swart Estienne"/>
        </authorList>
    </citation>
    <scope>NUCLEOTIDE SEQUENCE [LARGE SCALE GENOMIC DNA]</scope>
    <source>
        <strain evidence="10 11">130c</strain>
    </source>
</reference>
<dbReference type="InParanoid" id="A0A078BAS9"/>
<name>A0A078BAS9_STYLE</name>
<evidence type="ECO:0000259" key="9">
    <source>
        <dbReference type="PROSITE" id="PS50157"/>
    </source>
</evidence>
<feature type="domain" description="C2H2-type" evidence="9">
    <location>
        <begin position="37"/>
        <end position="69"/>
    </location>
</feature>
<dbReference type="SUPFAM" id="SSF57667">
    <property type="entry name" value="beta-beta-alpha zinc fingers"/>
    <property type="match status" value="2"/>
</dbReference>
<protein>
    <submittedName>
        <fullName evidence="10">Zinc finger and btb domain containing 48</fullName>
    </submittedName>
</protein>
<keyword evidence="3" id="KW-0677">Repeat</keyword>
<keyword evidence="2" id="KW-0479">Metal-binding</keyword>
<evidence type="ECO:0000256" key="8">
    <source>
        <dbReference type="SAM" id="MobiDB-lite"/>
    </source>
</evidence>
<accession>A0A078BAS9</accession>
<evidence type="ECO:0000256" key="2">
    <source>
        <dbReference type="ARBA" id="ARBA00022723"/>
    </source>
</evidence>
<evidence type="ECO:0000256" key="5">
    <source>
        <dbReference type="ARBA" id="ARBA00022833"/>
    </source>
</evidence>
<feature type="compositionally biased region" description="Low complexity" evidence="8">
    <location>
        <begin position="206"/>
        <end position="216"/>
    </location>
</feature>